<feature type="region of interest" description="Disordered" evidence="9">
    <location>
        <begin position="1"/>
        <end position="24"/>
    </location>
</feature>
<dbReference type="NCBIfam" id="NF002759">
    <property type="entry name" value="PRK02813.1"/>
    <property type="match status" value="1"/>
</dbReference>
<dbReference type="CDD" id="cd05658">
    <property type="entry name" value="M18_DAP"/>
    <property type="match status" value="1"/>
</dbReference>
<dbReference type="InterPro" id="IPR001948">
    <property type="entry name" value="Peptidase_M18"/>
</dbReference>
<evidence type="ECO:0000256" key="8">
    <source>
        <dbReference type="ARBA" id="ARBA00023049"/>
    </source>
</evidence>
<gene>
    <name evidence="10" type="ORF">BGAL_0459g00010</name>
</gene>
<evidence type="ECO:0000256" key="5">
    <source>
        <dbReference type="ARBA" id="ARBA00022723"/>
    </source>
</evidence>
<evidence type="ECO:0000256" key="6">
    <source>
        <dbReference type="ARBA" id="ARBA00022801"/>
    </source>
</evidence>
<comment type="cofactor">
    <cofactor evidence="1">
        <name>Zn(2+)</name>
        <dbReference type="ChEBI" id="CHEBI:29105"/>
    </cofactor>
</comment>
<organism evidence="10 11">
    <name type="scientific">Botrytis galanthina</name>
    <dbReference type="NCBI Taxonomy" id="278940"/>
    <lineage>
        <taxon>Eukaryota</taxon>
        <taxon>Fungi</taxon>
        <taxon>Dikarya</taxon>
        <taxon>Ascomycota</taxon>
        <taxon>Pezizomycotina</taxon>
        <taxon>Leotiomycetes</taxon>
        <taxon>Helotiales</taxon>
        <taxon>Sclerotiniaceae</taxon>
        <taxon>Botrytis</taxon>
    </lineage>
</organism>
<dbReference type="PRINTS" id="PR00932">
    <property type="entry name" value="AMINO1PTASE"/>
</dbReference>
<dbReference type="AlphaFoldDB" id="A0A4S8QM41"/>
<keyword evidence="3" id="KW-0031">Aminopeptidase</keyword>
<feature type="compositionally biased region" description="Polar residues" evidence="9">
    <location>
        <begin position="1"/>
        <end position="10"/>
    </location>
</feature>
<dbReference type="GO" id="GO:0070006">
    <property type="term" value="F:metalloaminopeptidase activity"/>
    <property type="evidence" value="ECO:0007669"/>
    <property type="project" value="TreeGrafter"/>
</dbReference>
<dbReference type="SUPFAM" id="SSF53187">
    <property type="entry name" value="Zn-dependent exopeptidases"/>
    <property type="match status" value="1"/>
</dbReference>
<dbReference type="GO" id="GO:0008270">
    <property type="term" value="F:zinc ion binding"/>
    <property type="evidence" value="ECO:0007669"/>
    <property type="project" value="InterPro"/>
</dbReference>
<keyword evidence="5" id="KW-0479">Metal-binding</keyword>
<reference evidence="10 11" key="1">
    <citation type="submission" date="2017-12" db="EMBL/GenBank/DDBJ databases">
        <title>Comparative genomics of Botrytis spp.</title>
        <authorList>
            <person name="Valero-Jimenez C.A."/>
            <person name="Tapia P."/>
            <person name="Veloso J."/>
            <person name="Silva-Moreno E."/>
            <person name="Staats M."/>
            <person name="Valdes J.H."/>
            <person name="Van Kan J.A.L."/>
        </authorList>
    </citation>
    <scope>NUCLEOTIDE SEQUENCE [LARGE SCALE GENOMIC DNA]</scope>
    <source>
        <strain evidence="10 11">MUCL435</strain>
    </source>
</reference>
<evidence type="ECO:0000256" key="7">
    <source>
        <dbReference type="ARBA" id="ARBA00022833"/>
    </source>
</evidence>
<evidence type="ECO:0000313" key="10">
    <source>
        <dbReference type="EMBL" id="THV45700.1"/>
    </source>
</evidence>
<name>A0A4S8QM41_9HELO</name>
<dbReference type="GO" id="GO:0000324">
    <property type="term" value="C:fungal-type vacuole"/>
    <property type="evidence" value="ECO:0007669"/>
    <property type="project" value="TreeGrafter"/>
</dbReference>
<proteinExistence type="inferred from homology"/>
<accession>A0A4S8QM41</accession>
<keyword evidence="4" id="KW-0645">Protease</keyword>
<dbReference type="FunFam" id="2.30.250.10:FF:000001">
    <property type="entry name" value="Aspartyl aminopeptidase 1"/>
    <property type="match status" value="1"/>
</dbReference>
<dbReference type="InterPro" id="IPR023358">
    <property type="entry name" value="Peptidase_M18_dom2"/>
</dbReference>
<evidence type="ECO:0000256" key="1">
    <source>
        <dbReference type="ARBA" id="ARBA00001947"/>
    </source>
</evidence>
<feature type="compositionally biased region" description="Basic and acidic residues" evidence="9">
    <location>
        <begin position="14"/>
        <end position="24"/>
    </location>
</feature>
<evidence type="ECO:0000313" key="11">
    <source>
        <dbReference type="Proteomes" id="UP000308671"/>
    </source>
</evidence>
<dbReference type="Gene3D" id="2.30.250.10">
    <property type="entry name" value="Aminopeptidase i, Domain 2"/>
    <property type="match status" value="1"/>
</dbReference>
<dbReference type="OrthoDB" id="9880441at2759"/>
<evidence type="ECO:0000256" key="4">
    <source>
        <dbReference type="ARBA" id="ARBA00022670"/>
    </source>
</evidence>
<dbReference type="EMBL" id="PQXL01000458">
    <property type="protein sequence ID" value="THV45700.1"/>
    <property type="molecule type" value="Genomic_DNA"/>
</dbReference>
<dbReference type="Proteomes" id="UP000308671">
    <property type="component" value="Unassembled WGS sequence"/>
</dbReference>
<dbReference type="Pfam" id="PF02127">
    <property type="entry name" value="Peptidase_M18"/>
    <property type="match status" value="1"/>
</dbReference>
<dbReference type="SUPFAM" id="SSF101821">
    <property type="entry name" value="Aminopeptidase/glucanase lid domain"/>
    <property type="match status" value="1"/>
</dbReference>
<evidence type="ECO:0000256" key="3">
    <source>
        <dbReference type="ARBA" id="ARBA00022438"/>
    </source>
</evidence>
<keyword evidence="11" id="KW-1185">Reference proteome</keyword>
<keyword evidence="8" id="KW-0482">Metalloprotease</keyword>
<dbReference type="PANTHER" id="PTHR28570">
    <property type="entry name" value="ASPARTYL AMINOPEPTIDASE"/>
    <property type="match status" value="1"/>
</dbReference>
<dbReference type="PANTHER" id="PTHR28570:SF4">
    <property type="entry name" value="VACUOLAR AMINOPEPTIDASE 1"/>
    <property type="match status" value="1"/>
</dbReference>
<evidence type="ECO:0008006" key="12">
    <source>
        <dbReference type="Google" id="ProtNLM"/>
    </source>
</evidence>
<dbReference type="Gene3D" id="3.40.630.10">
    <property type="entry name" value="Zn peptidases"/>
    <property type="match status" value="1"/>
</dbReference>
<protein>
    <recommendedName>
        <fullName evidence="12">Vacuolar aspartyl aminopeptidase Lap4</fullName>
    </recommendedName>
</protein>
<evidence type="ECO:0000256" key="2">
    <source>
        <dbReference type="ARBA" id="ARBA00008290"/>
    </source>
</evidence>
<keyword evidence="6" id="KW-0378">Hydrolase</keyword>
<dbReference type="GO" id="GO:0006508">
    <property type="term" value="P:proteolysis"/>
    <property type="evidence" value="ECO:0007669"/>
    <property type="project" value="UniProtKB-KW"/>
</dbReference>
<keyword evidence="7" id="KW-0862">Zinc</keyword>
<comment type="caution">
    <text evidence="10">The sequence shown here is derived from an EMBL/GenBank/DDBJ whole genome shotgun (WGS) entry which is preliminary data.</text>
</comment>
<sequence length="629" mass="68483">MVRNKPSSASLHKAAMEKQTASDEKVTQELLMGEFAKMRLAVSNPTDPNNRESFTTRESLPIRSLGGDSWGPSGSIDSEERLGQEKIETLFEKMRKSYQFPSGETGINGTSGAQTLFEAFHSPNDSLIPRNLDTKTPNAAKHATILKDPEAYAEPFISFMTENPTVWHAIQYWENKLEDAGFSKLSPRDSWNGKLEPNGKYYVNRNGTSLIAFSVGGAYKSGNGIAMVAAHSDSLTARLKPISTKHNKAGFVQLGVAPYAGALNETWWDRDLGIGGRVLVKDEKTGYISQKLVKLGWPIARIPTLAPHFGVGMFGQNNKETQLVPIIGLDNSDIESSASSSSSSEQFQTSNISGAKSSFVSTQPPKLVNLIAKELGIEKKETIINWELELFDTQPSQLGGLDKEFIFSGRIDDKVCSWSSIEALLSNSSSEDSKSSGIISMVALFDDEEIGSLLRQGARGNFLPGTIERIVECFNDSTYSPNILMETYAKSFLVSFDVTHATNPNFLEKYLENHCPRLNVGLTVEADSNGHTTTDSVSTAIFQRLAEKCGQKLQTFMIRNDSRSGGTVGPMLSSAMGVRAIDVGIPQLSMHSIRATTGSKDPGLGAKMIEGVFAGWESVDEEIAGGKGW</sequence>
<evidence type="ECO:0000256" key="9">
    <source>
        <dbReference type="SAM" id="MobiDB-lite"/>
    </source>
</evidence>
<comment type="similarity">
    <text evidence="2">Belongs to the peptidase M18 family.</text>
</comment>